<protein>
    <submittedName>
        <fullName evidence="3">High mobility group protein DSP1</fullName>
    </submittedName>
</protein>
<feature type="domain" description="HMG box" evidence="2">
    <location>
        <begin position="29"/>
        <end position="72"/>
    </location>
</feature>
<keyword evidence="4" id="KW-1185">Reference proteome</keyword>
<feature type="non-terminal residue" evidence="3">
    <location>
        <position position="106"/>
    </location>
</feature>
<evidence type="ECO:0000313" key="3">
    <source>
        <dbReference type="EMBL" id="KAJ6649092.1"/>
    </source>
</evidence>
<dbReference type="Gene3D" id="1.10.30.10">
    <property type="entry name" value="High mobility group box domain"/>
    <property type="match status" value="1"/>
</dbReference>
<dbReference type="InterPro" id="IPR009071">
    <property type="entry name" value="HMG_box_dom"/>
</dbReference>
<name>A0A9Q0NFT6_9DIPT</name>
<proteinExistence type="predicted"/>
<dbReference type="Pfam" id="PF09011">
    <property type="entry name" value="HMG_box_2"/>
    <property type="match status" value="1"/>
</dbReference>
<dbReference type="InterPro" id="IPR036910">
    <property type="entry name" value="HMG_box_dom_sf"/>
</dbReference>
<dbReference type="EMBL" id="WJQU01000001">
    <property type="protein sequence ID" value="KAJ6649092.1"/>
    <property type="molecule type" value="Genomic_DNA"/>
</dbReference>
<feature type="region of interest" description="Disordered" evidence="1">
    <location>
        <begin position="1"/>
        <end position="30"/>
    </location>
</feature>
<dbReference type="Proteomes" id="UP001151699">
    <property type="component" value="Chromosome A"/>
</dbReference>
<evidence type="ECO:0000313" key="4">
    <source>
        <dbReference type="Proteomes" id="UP001151699"/>
    </source>
</evidence>
<evidence type="ECO:0000256" key="1">
    <source>
        <dbReference type="SAM" id="MobiDB-lite"/>
    </source>
</evidence>
<evidence type="ECO:0000259" key="2">
    <source>
        <dbReference type="Pfam" id="PF09011"/>
    </source>
</evidence>
<dbReference type="GO" id="GO:0005634">
    <property type="term" value="C:nucleus"/>
    <property type="evidence" value="ECO:0007669"/>
    <property type="project" value="UniProtKB-ARBA"/>
</dbReference>
<accession>A0A9Q0NFT6</accession>
<dbReference type="OrthoDB" id="1919336at2759"/>
<gene>
    <name evidence="3" type="primary">Dsp1_2</name>
    <name evidence="3" type="ORF">Bhyg_04325</name>
</gene>
<reference evidence="3" key="1">
    <citation type="submission" date="2022-07" db="EMBL/GenBank/DDBJ databases">
        <authorList>
            <person name="Trinca V."/>
            <person name="Uliana J.V.C."/>
            <person name="Torres T.T."/>
            <person name="Ward R.J."/>
            <person name="Monesi N."/>
        </authorList>
    </citation>
    <scope>NUCLEOTIDE SEQUENCE</scope>
    <source>
        <strain evidence="3">HSMRA1968</strain>
        <tissue evidence="3">Whole embryos</tissue>
    </source>
</reference>
<dbReference type="SUPFAM" id="SSF47095">
    <property type="entry name" value="HMG-box"/>
    <property type="match status" value="1"/>
</dbReference>
<sequence>MNHQQIHQNNQQSPPAKMGRRQRKQNDGKPKKCINAYAFFLQTCHDEHKKKYPEERMFFTEFSRMCSERWKSAAINRVWHHCRVSAIDDDTQHVWNTTSRENQSGR</sequence>
<organism evidence="3 4">
    <name type="scientific">Pseudolycoriella hygida</name>
    <dbReference type="NCBI Taxonomy" id="35572"/>
    <lineage>
        <taxon>Eukaryota</taxon>
        <taxon>Metazoa</taxon>
        <taxon>Ecdysozoa</taxon>
        <taxon>Arthropoda</taxon>
        <taxon>Hexapoda</taxon>
        <taxon>Insecta</taxon>
        <taxon>Pterygota</taxon>
        <taxon>Neoptera</taxon>
        <taxon>Endopterygota</taxon>
        <taxon>Diptera</taxon>
        <taxon>Nematocera</taxon>
        <taxon>Sciaroidea</taxon>
        <taxon>Sciaridae</taxon>
        <taxon>Pseudolycoriella</taxon>
    </lineage>
</organism>
<feature type="compositionally biased region" description="Low complexity" evidence="1">
    <location>
        <begin position="1"/>
        <end position="12"/>
    </location>
</feature>
<comment type="caution">
    <text evidence="3">The sequence shown here is derived from an EMBL/GenBank/DDBJ whole genome shotgun (WGS) entry which is preliminary data.</text>
</comment>
<dbReference type="AlphaFoldDB" id="A0A9Q0NFT6"/>